<keyword evidence="2" id="KW-1185">Reference proteome</keyword>
<dbReference type="PROSITE" id="PS00018">
    <property type="entry name" value="EF_HAND_1"/>
    <property type="match status" value="1"/>
</dbReference>
<dbReference type="OrthoDB" id="7376565at2"/>
<dbReference type="Proteomes" id="UP000193061">
    <property type="component" value="Unassembled WGS sequence"/>
</dbReference>
<organism evidence="1 2">
    <name type="scientific">Roseovarius albus</name>
    <dbReference type="NCBI Taxonomy" id="1247867"/>
    <lineage>
        <taxon>Bacteria</taxon>
        <taxon>Pseudomonadati</taxon>
        <taxon>Pseudomonadota</taxon>
        <taxon>Alphaproteobacteria</taxon>
        <taxon>Rhodobacterales</taxon>
        <taxon>Roseobacteraceae</taxon>
        <taxon>Roseovarius</taxon>
    </lineage>
</organism>
<sequence>MSYTEADIRIEALKELDASPTGTLTTAELITLLEARLSPTGQDAEILDDRSDTYFSQKVRNLVSHKDQSTSLQTRGLAIYNGDNESWTITDKGRAEVAALT</sequence>
<evidence type="ECO:0008006" key="3">
    <source>
        <dbReference type="Google" id="ProtNLM"/>
    </source>
</evidence>
<dbReference type="EMBL" id="FWFX01000002">
    <property type="protein sequence ID" value="SLN21740.1"/>
    <property type="molecule type" value="Genomic_DNA"/>
</dbReference>
<accession>A0A1X6YIP0</accession>
<evidence type="ECO:0000313" key="2">
    <source>
        <dbReference type="Proteomes" id="UP000193061"/>
    </source>
</evidence>
<proteinExistence type="predicted"/>
<gene>
    <name evidence="1" type="ORF">ROA7450_00790</name>
</gene>
<dbReference type="AlphaFoldDB" id="A0A1X6YIP0"/>
<dbReference type="RefSeq" id="WP_085804344.1">
    <property type="nucleotide sequence ID" value="NZ_FWFX01000002.1"/>
</dbReference>
<dbReference type="InterPro" id="IPR018247">
    <property type="entry name" value="EF_Hand_1_Ca_BS"/>
</dbReference>
<name>A0A1X6YIP0_9RHOB</name>
<evidence type="ECO:0000313" key="1">
    <source>
        <dbReference type="EMBL" id="SLN21740.1"/>
    </source>
</evidence>
<protein>
    <recommendedName>
        <fullName evidence="3">EF-hand domain-containing protein</fullName>
    </recommendedName>
</protein>
<reference evidence="1 2" key="1">
    <citation type="submission" date="2017-03" db="EMBL/GenBank/DDBJ databases">
        <authorList>
            <person name="Afonso C.L."/>
            <person name="Miller P.J."/>
            <person name="Scott M.A."/>
            <person name="Spackman E."/>
            <person name="Goraichik I."/>
            <person name="Dimitrov K.M."/>
            <person name="Suarez D.L."/>
            <person name="Swayne D.E."/>
        </authorList>
    </citation>
    <scope>NUCLEOTIDE SEQUENCE [LARGE SCALE GENOMIC DNA]</scope>
    <source>
        <strain evidence="1 2">CECT 7450</strain>
    </source>
</reference>